<evidence type="ECO:0000313" key="8">
    <source>
        <dbReference type="Proteomes" id="UP000285138"/>
    </source>
</evidence>
<dbReference type="GO" id="GO:0016987">
    <property type="term" value="F:sigma factor activity"/>
    <property type="evidence" value="ECO:0007669"/>
    <property type="project" value="UniProtKB-KW"/>
</dbReference>
<dbReference type="Gene3D" id="1.10.10.10">
    <property type="entry name" value="Winged helix-like DNA-binding domain superfamily/Winged helix DNA-binding domain"/>
    <property type="match status" value="2"/>
</dbReference>
<evidence type="ECO:0000256" key="1">
    <source>
        <dbReference type="ARBA" id="ARBA00023015"/>
    </source>
</evidence>
<accession>A0A424YC57</accession>
<evidence type="ECO:0000256" key="4">
    <source>
        <dbReference type="ARBA" id="ARBA00023163"/>
    </source>
</evidence>
<dbReference type="InterPro" id="IPR013324">
    <property type="entry name" value="RNA_pol_sigma_r3/r4-like"/>
</dbReference>
<dbReference type="CDD" id="cd06171">
    <property type="entry name" value="Sigma70_r4"/>
    <property type="match status" value="1"/>
</dbReference>
<gene>
    <name evidence="7" type="ORF">D5R97_07310</name>
</gene>
<dbReference type="InterPro" id="IPR036388">
    <property type="entry name" value="WH-like_DNA-bd_sf"/>
</dbReference>
<keyword evidence="3" id="KW-0238">DNA-binding</keyword>
<proteinExistence type="predicted"/>
<dbReference type="InterPro" id="IPR007627">
    <property type="entry name" value="RNA_pol_sigma70_r2"/>
</dbReference>
<dbReference type="PANTHER" id="PTHR30385:SF4">
    <property type="entry name" value="RNA POLYMERASE SIGMA-E FACTOR"/>
    <property type="match status" value="1"/>
</dbReference>
<dbReference type="PRINTS" id="PR00046">
    <property type="entry name" value="SIGMA70FCT"/>
</dbReference>
<feature type="domain" description="RNA polymerase sigma-70 region 2" evidence="5">
    <location>
        <begin position="26"/>
        <end position="90"/>
    </location>
</feature>
<dbReference type="EMBL" id="QZAA01000190">
    <property type="protein sequence ID" value="RQD74731.1"/>
    <property type="molecule type" value="Genomic_DNA"/>
</dbReference>
<dbReference type="GO" id="GO:0006352">
    <property type="term" value="P:DNA-templated transcription initiation"/>
    <property type="evidence" value="ECO:0007669"/>
    <property type="project" value="InterPro"/>
</dbReference>
<dbReference type="Proteomes" id="UP000285138">
    <property type="component" value="Unassembled WGS sequence"/>
</dbReference>
<protein>
    <submittedName>
        <fullName evidence="7">Sigma-70 family RNA polymerase sigma factor</fullName>
    </submittedName>
</protein>
<dbReference type="PANTHER" id="PTHR30385">
    <property type="entry name" value="SIGMA FACTOR F FLAGELLAR"/>
    <property type="match status" value="1"/>
</dbReference>
<dbReference type="Pfam" id="PF04542">
    <property type="entry name" value="Sigma70_r2"/>
    <property type="match status" value="1"/>
</dbReference>
<sequence>MQLEGALKDFLLEESQENLEKVMEEGSRLVNYFARLYGGKNFQEDLVQSGFEGLLKAVKKFDHRRGVSFATYASHCIMGEIRHHLRRESKYYRPGCLTDLQSRVDRVIEERLKEGEELPTTGELAEILNVKEEGVIQVMQAGMVSLDEINWSEIKHQRHENFRLPIEDRLLLEESLDNLSSFQHKVIDLLFFQDLTQMEVAARLGISQRKVSRLKVKILKEMEKNLGELQPEY</sequence>
<dbReference type="NCBIfam" id="TIGR02937">
    <property type="entry name" value="sigma70-ECF"/>
    <property type="match status" value="1"/>
</dbReference>
<dbReference type="Pfam" id="PF04545">
    <property type="entry name" value="Sigma70_r4"/>
    <property type="match status" value="1"/>
</dbReference>
<evidence type="ECO:0000259" key="5">
    <source>
        <dbReference type="Pfam" id="PF04542"/>
    </source>
</evidence>
<dbReference type="InterPro" id="IPR014284">
    <property type="entry name" value="RNA_pol_sigma-70_dom"/>
</dbReference>
<dbReference type="InterPro" id="IPR000943">
    <property type="entry name" value="RNA_pol_sigma70"/>
</dbReference>
<reference evidence="7 8" key="1">
    <citation type="submission" date="2018-08" db="EMBL/GenBank/DDBJ databases">
        <title>The metabolism and importance of syntrophic acetate oxidation coupled to methane or sulfide production in haloalkaline environments.</title>
        <authorList>
            <person name="Timmers P.H.A."/>
            <person name="Vavourakis C.D."/>
            <person name="Sorokin D.Y."/>
            <person name="Sinninghe Damste J.S."/>
            <person name="Muyzer G."/>
            <person name="Stams A.J.M."/>
            <person name="Plugge C.M."/>
        </authorList>
    </citation>
    <scope>NUCLEOTIDE SEQUENCE [LARGE SCALE GENOMIC DNA]</scope>
    <source>
        <strain evidence="7">MSAO_Bac1</strain>
    </source>
</reference>
<keyword evidence="2" id="KW-0731">Sigma factor</keyword>
<evidence type="ECO:0000256" key="3">
    <source>
        <dbReference type="ARBA" id="ARBA00023125"/>
    </source>
</evidence>
<dbReference type="InterPro" id="IPR013325">
    <property type="entry name" value="RNA_pol_sigma_r2"/>
</dbReference>
<dbReference type="SUPFAM" id="SSF88659">
    <property type="entry name" value="Sigma3 and sigma4 domains of RNA polymerase sigma factors"/>
    <property type="match status" value="2"/>
</dbReference>
<dbReference type="InterPro" id="IPR007630">
    <property type="entry name" value="RNA_pol_sigma70_r4"/>
</dbReference>
<keyword evidence="1" id="KW-0805">Transcription regulation</keyword>
<evidence type="ECO:0000259" key="6">
    <source>
        <dbReference type="Pfam" id="PF04545"/>
    </source>
</evidence>
<keyword evidence="4" id="KW-0804">Transcription</keyword>
<dbReference type="GO" id="GO:0003677">
    <property type="term" value="F:DNA binding"/>
    <property type="evidence" value="ECO:0007669"/>
    <property type="project" value="UniProtKB-KW"/>
</dbReference>
<comment type="caution">
    <text evidence="7">The sequence shown here is derived from an EMBL/GenBank/DDBJ whole genome shotgun (WGS) entry which is preliminary data.</text>
</comment>
<dbReference type="Gene3D" id="1.20.120.1810">
    <property type="match status" value="1"/>
</dbReference>
<feature type="domain" description="RNA polymerase sigma-70 region 4" evidence="6">
    <location>
        <begin position="176"/>
        <end position="221"/>
    </location>
</feature>
<evidence type="ECO:0000256" key="2">
    <source>
        <dbReference type="ARBA" id="ARBA00023082"/>
    </source>
</evidence>
<dbReference type="AlphaFoldDB" id="A0A424YC57"/>
<name>A0A424YC57_9FIRM</name>
<evidence type="ECO:0000313" key="7">
    <source>
        <dbReference type="EMBL" id="RQD74731.1"/>
    </source>
</evidence>
<dbReference type="SUPFAM" id="SSF88946">
    <property type="entry name" value="Sigma2 domain of RNA polymerase sigma factors"/>
    <property type="match status" value="1"/>
</dbReference>
<organism evidence="7 8">
    <name type="scientific">Candidatus Syntrophonatronum acetioxidans</name>
    <dbReference type="NCBI Taxonomy" id="1795816"/>
    <lineage>
        <taxon>Bacteria</taxon>
        <taxon>Bacillati</taxon>
        <taxon>Bacillota</taxon>
        <taxon>Clostridia</taxon>
        <taxon>Eubacteriales</taxon>
        <taxon>Syntrophomonadaceae</taxon>
        <taxon>Candidatus Syntrophonatronum</taxon>
    </lineage>
</organism>